<evidence type="ECO:0000313" key="1">
    <source>
        <dbReference type="EMBL" id="MBW6389827.1"/>
    </source>
</evidence>
<dbReference type="InterPro" id="IPR018641">
    <property type="entry name" value="Trfase_1_rSAM/seldom-assoc"/>
</dbReference>
<dbReference type="EMBL" id="JAHYCA010000001">
    <property type="protein sequence ID" value="MBW6389827.1"/>
    <property type="molecule type" value="Genomic_DNA"/>
</dbReference>
<dbReference type="Gene3D" id="3.90.550.10">
    <property type="entry name" value="Spore Coat Polysaccharide Biosynthesis Protein SpsA, Chain A"/>
    <property type="match status" value="1"/>
</dbReference>
<dbReference type="SUPFAM" id="SSF53448">
    <property type="entry name" value="Nucleotide-diphospho-sugar transferases"/>
    <property type="match status" value="1"/>
</dbReference>
<dbReference type="Pfam" id="PF09837">
    <property type="entry name" value="DUF2064"/>
    <property type="match status" value="1"/>
</dbReference>
<name>A0ABS6ZIE9_9GAMM</name>
<comment type="caution">
    <text evidence="1">The sequence shown here is derived from an EMBL/GenBank/DDBJ whole genome shotgun (WGS) entry which is preliminary data.</text>
</comment>
<dbReference type="PANTHER" id="PTHR36529">
    <property type="entry name" value="SLL1095 PROTEIN"/>
    <property type="match status" value="1"/>
</dbReference>
<evidence type="ECO:0000313" key="2">
    <source>
        <dbReference type="Proteomes" id="UP000769617"/>
    </source>
</evidence>
<dbReference type="PANTHER" id="PTHR36529:SF1">
    <property type="entry name" value="GLYCOSYLTRANSFERASE"/>
    <property type="match status" value="1"/>
</dbReference>
<reference evidence="1 2" key="1">
    <citation type="submission" date="2021-07" db="EMBL/GenBank/DDBJ databases">
        <authorList>
            <person name="So Y."/>
        </authorList>
    </citation>
    <scope>NUCLEOTIDE SEQUENCE [LARGE SCALE GENOMIC DNA]</scope>
    <source>
        <strain evidence="1 2">Y3S6</strain>
    </source>
</reference>
<protein>
    <submittedName>
        <fullName evidence="1">TIGR04282 family arsenosugar biosynthesis glycosyltransferase</fullName>
    </submittedName>
</protein>
<dbReference type="RefSeq" id="WP_219790390.1">
    <property type="nucleotide sequence ID" value="NZ_JAHYCA010000001.1"/>
</dbReference>
<gene>
    <name evidence="1" type="ORF">KPL81_01450</name>
</gene>
<sequence>MSADVSLAILAKAPIPGRVKTRLIPACGAEQAARVHAHLLCRTVHVASAAFPAERLTLWTALDHAHPLFLELAERYGIALHPQPDGDLGARLHHALAWANGPALAIGSDCPVLSPALLHACAEALMVHDASCLPAEDGGYALLGLRQAHPHLFTAIDWGSERVMTQTTRRINELGWRLACPATVWDVDRPEDLHRWQRSAEIPLDSTPGSFVRETFFRPSVRPEDASNEPK</sequence>
<organism evidence="1 2">
    <name type="scientific">Billgrantia antri</name>
    <dbReference type="NCBI Taxonomy" id="2846777"/>
    <lineage>
        <taxon>Bacteria</taxon>
        <taxon>Pseudomonadati</taxon>
        <taxon>Pseudomonadota</taxon>
        <taxon>Gammaproteobacteria</taxon>
        <taxon>Oceanospirillales</taxon>
        <taxon>Halomonadaceae</taxon>
        <taxon>Billgrantia</taxon>
    </lineage>
</organism>
<accession>A0ABS6ZIE9</accession>
<dbReference type="NCBIfam" id="TIGR04282">
    <property type="entry name" value="glyco_like_cofC"/>
    <property type="match status" value="1"/>
</dbReference>
<proteinExistence type="predicted"/>
<dbReference type="InterPro" id="IPR029044">
    <property type="entry name" value="Nucleotide-diphossugar_trans"/>
</dbReference>
<dbReference type="Proteomes" id="UP000769617">
    <property type="component" value="Unassembled WGS sequence"/>
</dbReference>
<keyword evidence="2" id="KW-1185">Reference proteome</keyword>